<dbReference type="InterPro" id="IPR017946">
    <property type="entry name" value="PLC-like_Pdiesterase_TIM-brl"/>
</dbReference>
<dbReference type="CDD" id="cd08561">
    <property type="entry name" value="GDPD_cytoplasmic_ScUgpQ2_like"/>
    <property type="match status" value="1"/>
</dbReference>
<name>A0A975FNJ2_9MICO</name>
<dbReference type="Gene3D" id="3.20.20.190">
    <property type="entry name" value="Phosphatidylinositol (PI) phosphodiesterase"/>
    <property type="match status" value="1"/>
</dbReference>
<organism evidence="3 4">
    <name type="scientific">Agromyces archimandritae</name>
    <dbReference type="NCBI Taxonomy" id="2781962"/>
    <lineage>
        <taxon>Bacteria</taxon>
        <taxon>Bacillati</taxon>
        <taxon>Actinomycetota</taxon>
        <taxon>Actinomycetes</taxon>
        <taxon>Micrococcales</taxon>
        <taxon>Microbacteriaceae</taxon>
        <taxon>Agromyces</taxon>
    </lineage>
</organism>
<proteinExistence type="predicted"/>
<keyword evidence="4" id="KW-1185">Reference proteome</keyword>
<feature type="domain" description="GP-PDE" evidence="2">
    <location>
        <begin position="31"/>
        <end position="266"/>
    </location>
</feature>
<evidence type="ECO:0000313" key="4">
    <source>
        <dbReference type="Proteomes" id="UP000671914"/>
    </source>
</evidence>
<dbReference type="AlphaFoldDB" id="A0A975FNJ2"/>
<evidence type="ECO:0000313" key="3">
    <source>
        <dbReference type="EMBL" id="QTX04768.1"/>
    </source>
</evidence>
<dbReference type="SUPFAM" id="SSF51695">
    <property type="entry name" value="PLC-like phosphodiesterases"/>
    <property type="match status" value="1"/>
</dbReference>
<dbReference type="PANTHER" id="PTHR43805">
    <property type="entry name" value="GLYCEROPHOSPHORYL DIESTER PHOSPHODIESTERASE"/>
    <property type="match status" value="1"/>
</dbReference>
<dbReference type="Proteomes" id="UP000671914">
    <property type="component" value="Chromosome"/>
</dbReference>
<dbReference type="PANTHER" id="PTHR43805:SF1">
    <property type="entry name" value="GP-PDE DOMAIN-CONTAINING PROTEIN"/>
    <property type="match status" value="1"/>
</dbReference>
<dbReference type="KEGG" id="aarc:G127AT_00360"/>
<accession>A0A975FNJ2</accession>
<protein>
    <submittedName>
        <fullName evidence="3">Glycerophosphodiester phosphodiesterase</fullName>
    </submittedName>
</protein>
<dbReference type="Pfam" id="PF03009">
    <property type="entry name" value="GDPD"/>
    <property type="match status" value="1"/>
</dbReference>
<dbReference type="EMBL" id="CP071696">
    <property type="protein sequence ID" value="QTX04768.1"/>
    <property type="molecule type" value="Genomic_DNA"/>
</dbReference>
<gene>
    <name evidence="3" type="ORF">G127AT_00360</name>
</gene>
<sequence>MPRAAPAVRHPPRRADPDPVSVSAYFDAPRPRVLAHRGLALEAPENTMLAFVHAIAAGADYIETDVHASRDGVAIVSHDEELDRVAGLAGRVGDFTRDELARVDLGAGQSFPTLAEALDAFGETRFNIDVKHEAALGPAVDAVRAVRAEERVLLTSFSDARRRRIAAALPGVATSAGRAGVIGSILAAPFGGRALRRAVRGASALQVPEHAGSLRVVTPRLIRAAHAAGVEVHVWTVNEPADMRRLLGLGVDGLVTDRADLALPLVRG</sequence>
<dbReference type="GO" id="GO:0008081">
    <property type="term" value="F:phosphoric diester hydrolase activity"/>
    <property type="evidence" value="ECO:0007669"/>
    <property type="project" value="InterPro"/>
</dbReference>
<feature type="region of interest" description="Disordered" evidence="1">
    <location>
        <begin position="1"/>
        <end position="20"/>
    </location>
</feature>
<dbReference type="PROSITE" id="PS51704">
    <property type="entry name" value="GP_PDE"/>
    <property type="match status" value="1"/>
</dbReference>
<dbReference type="InterPro" id="IPR030395">
    <property type="entry name" value="GP_PDE_dom"/>
</dbReference>
<dbReference type="GO" id="GO:0006629">
    <property type="term" value="P:lipid metabolic process"/>
    <property type="evidence" value="ECO:0007669"/>
    <property type="project" value="InterPro"/>
</dbReference>
<evidence type="ECO:0000259" key="2">
    <source>
        <dbReference type="PROSITE" id="PS51704"/>
    </source>
</evidence>
<reference evidence="3" key="1">
    <citation type="submission" date="2021-03" db="EMBL/GenBank/DDBJ databases">
        <title>Agromyces archimandritus sp. nov., isolated from the cockroach Archimandrita tessellata.</title>
        <authorList>
            <person name="Guzman J."/>
            <person name="Ortuzar M."/>
            <person name="Poehlein A."/>
            <person name="Daniel R."/>
            <person name="Trujillo M."/>
            <person name="Vilcinskas A."/>
        </authorList>
    </citation>
    <scope>NUCLEOTIDE SEQUENCE</scope>
    <source>
        <strain evidence="3">G127AT</strain>
    </source>
</reference>
<evidence type="ECO:0000256" key="1">
    <source>
        <dbReference type="SAM" id="MobiDB-lite"/>
    </source>
</evidence>